<name>A0A1J7ITB2_9PEZI</name>
<dbReference type="Proteomes" id="UP000182658">
    <property type="component" value="Unassembled WGS sequence"/>
</dbReference>
<dbReference type="InterPro" id="IPR012942">
    <property type="entry name" value="SRR1-like"/>
</dbReference>
<organism evidence="2 3">
    <name type="scientific">Coniochaeta ligniaria NRRL 30616</name>
    <dbReference type="NCBI Taxonomy" id="1408157"/>
    <lineage>
        <taxon>Eukaryota</taxon>
        <taxon>Fungi</taxon>
        <taxon>Dikarya</taxon>
        <taxon>Ascomycota</taxon>
        <taxon>Pezizomycotina</taxon>
        <taxon>Sordariomycetes</taxon>
        <taxon>Sordariomycetidae</taxon>
        <taxon>Coniochaetales</taxon>
        <taxon>Coniochaetaceae</taxon>
        <taxon>Coniochaeta</taxon>
    </lineage>
</organism>
<proteinExistence type="predicted"/>
<dbReference type="PANTHER" id="PTHR42080">
    <property type="entry name" value="SRR1 DOMAIN-CONTAINING PROTEIN"/>
    <property type="match status" value="1"/>
</dbReference>
<keyword evidence="3" id="KW-1185">Reference proteome</keyword>
<feature type="domain" description="SRR1-like" evidence="1">
    <location>
        <begin position="77"/>
        <end position="221"/>
    </location>
</feature>
<dbReference type="Pfam" id="PF07985">
    <property type="entry name" value="SRR1"/>
    <property type="match status" value="1"/>
</dbReference>
<dbReference type="OrthoDB" id="5318346at2759"/>
<reference evidence="2 3" key="1">
    <citation type="submission" date="2016-10" db="EMBL/GenBank/DDBJ databases">
        <title>Draft genome sequence of Coniochaeta ligniaria NRRL30616, a lignocellulolytic fungus for bioabatement of inhibitors in plant biomass hydrolysates.</title>
        <authorList>
            <consortium name="DOE Joint Genome Institute"/>
            <person name="Jimenez D.J."/>
            <person name="Hector R.E."/>
            <person name="Riley R."/>
            <person name="Sun H."/>
            <person name="Grigoriev I.V."/>
            <person name="Van Elsas J.D."/>
            <person name="Nichols N.N."/>
        </authorList>
    </citation>
    <scope>NUCLEOTIDE SEQUENCE [LARGE SCALE GENOMIC DNA]</scope>
    <source>
        <strain evidence="2 3">NRRL 30616</strain>
    </source>
</reference>
<dbReference type="AlphaFoldDB" id="A0A1J7ITB2"/>
<gene>
    <name evidence="2" type="ORF">CONLIGDRAFT_679491</name>
</gene>
<accession>A0A1J7ITB2</accession>
<evidence type="ECO:0000313" key="2">
    <source>
        <dbReference type="EMBL" id="OIW30726.1"/>
    </source>
</evidence>
<dbReference type="EMBL" id="KV875096">
    <property type="protein sequence ID" value="OIW30726.1"/>
    <property type="molecule type" value="Genomic_DNA"/>
</dbReference>
<evidence type="ECO:0000313" key="3">
    <source>
        <dbReference type="Proteomes" id="UP000182658"/>
    </source>
</evidence>
<dbReference type="STRING" id="1408157.A0A1J7ITB2"/>
<sequence>MGSDDEEWQVVKPKGRKGQQRLAAILTQEAVNEQTKAGTPPKTSLLDVASIAADHEKLCSRWRNSPSYSALRTIITDNAARHATIRTAICLGLGSFDVKDHSSRHSRSSHDAHAQLEAFRVVVGILEEQSGHPIKCYAQEPSFGPSDREYCETLGIEVVDTPHAFQYVRPDAFVFGIHLPHYAWGYALSDHLPGLYIGTDLKSLDRLNTTFRDDRALTAVIGRVEEMYAVADRYIFPSGERHTQLESTFSGTDILWSKKETNAASEEKSL</sequence>
<dbReference type="PANTHER" id="PTHR42080:SF1">
    <property type="entry name" value="SRR1-LIKE DOMAIN-CONTAINING PROTEIN"/>
    <property type="match status" value="1"/>
</dbReference>
<dbReference type="InParanoid" id="A0A1J7ITB2"/>
<evidence type="ECO:0000259" key="1">
    <source>
        <dbReference type="Pfam" id="PF07985"/>
    </source>
</evidence>
<protein>
    <recommendedName>
        <fullName evidence="1">SRR1-like domain-containing protein</fullName>
    </recommendedName>
</protein>